<keyword evidence="7" id="KW-1185">Reference proteome</keyword>
<dbReference type="EMBL" id="CP015029">
    <property type="protein sequence ID" value="QIM64853.1"/>
    <property type="molecule type" value="Genomic_DNA"/>
</dbReference>
<keyword evidence="1 4" id="KW-0639">Primosome</keyword>
<dbReference type="KEGG" id="fcl:A4G17_05105"/>
<dbReference type="PROSITE" id="PS50935">
    <property type="entry name" value="SSB"/>
    <property type="match status" value="1"/>
</dbReference>
<dbReference type="NCBIfam" id="TIGR04418">
    <property type="entry name" value="PriB_gamma"/>
    <property type="match status" value="1"/>
</dbReference>
<dbReference type="RefSeq" id="WP_123957142.1">
    <property type="nucleotide sequence ID" value="NZ_CP015029.1"/>
</dbReference>
<dbReference type="EMBL" id="RKQT01000003">
    <property type="protein sequence ID" value="RPE92221.1"/>
    <property type="molecule type" value="Genomic_DNA"/>
</dbReference>
<keyword evidence="2 4" id="KW-0235">DNA replication</keyword>
<evidence type="ECO:0000256" key="1">
    <source>
        <dbReference type="ARBA" id="ARBA00022515"/>
    </source>
</evidence>
<protein>
    <recommendedName>
        <fullName evidence="4">Replication restart protein PriB</fullName>
    </recommendedName>
</protein>
<dbReference type="Pfam" id="PF22657">
    <property type="entry name" value="SSB_1"/>
    <property type="match status" value="1"/>
</dbReference>
<proteinExistence type="inferred from homology"/>
<keyword evidence="3 4" id="KW-0238">DNA-binding</keyword>
<evidence type="ECO:0000256" key="3">
    <source>
        <dbReference type="ARBA" id="ARBA00023125"/>
    </source>
</evidence>
<dbReference type="HAMAP" id="MF_00720">
    <property type="entry name" value="PriB"/>
    <property type="match status" value="1"/>
</dbReference>
<evidence type="ECO:0000313" key="8">
    <source>
        <dbReference type="Proteomes" id="UP000502287"/>
    </source>
</evidence>
<dbReference type="InterPro" id="IPR012340">
    <property type="entry name" value="NA-bd_OB-fold"/>
</dbReference>
<evidence type="ECO:0000313" key="5">
    <source>
        <dbReference type="EMBL" id="QIM64853.1"/>
    </source>
</evidence>
<comment type="similarity">
    <text evidence="4">Belongs to the PriB family.</text>
</comment>
<name>A0AAE6X584_9PAST</name>
<reference evidence="6 7" key="2">
    <citation type="submission" date="2018-11" db="EMBL/GenBank/DDBJ databases">
        <title>Genomic Encyclopedia of Type Strains, Phase IV (KMG-IV): sequencing the most valuable type-strain genomes for metagenomic binning, comparative biology and taxonomic classification.</title>
        <authorList>
            <person name="Goeker M."/>
        </authorList>
    </citation>
    <scope>NUCLEOTIDE SEQUENCE [LARGE SCALE GENOMIC DNA]</scope>
    <source>
        <strain evidence="6 7">DSM 25797</strain>
    </source>
</reference>
<dbReference type="Proteomes" id="UP000502287">
    <property type="component" value="Chromosome"/>
</dbReference>
<evidence type="ECO:0000256" key="4">
    <source>
        <dbReference type="HAMAP-Rule" id="MF_00720"/>
    </source>
</evidence>
<dbReference type="GO" id="GO:0003697">
    <property type="term" value="F:single-stranded DNA binding"/>
    <property type="evidence" value="ECO:0007669"/>
    <property type="project" value="UniProtKB-UniRule"/>
</dbReference>
<dbReference type="SUPFAM" id="SSF50249">
    <property type="entry name" value="Nucleic acid-binding proteins"/>
    <property type="match status" value="1"/>
</dbReference>
<dbReference type="AlphaFoldDB" id="A0AAE6X584"/>
<gene>
    <name evidence="4" type="primary">priB</name>
    <name evidence="5" type="ORF">A4G17_05105</name>
    <name evidence="6" type="ORF">EDC49_1506</name>
</gene>
<dbReference type="PIRSF" id="PIRSF003135">
    <property type="entry name" value="Primosomal_n"/>
    <property type="match status" value="1"/>
</dbReference>
<comment type="subunit">
    <text evidence="4">Homodimer. Interacts with PriA and DnaT. Component of the replication restart primosome. Primosome assembly occurs via a 'hand-off' mechanism. PriA binds to replication forks, subsequently PriB then DnaT bind; DnaT then displaces ssDNA to generate the helicase loading substrate.</text>
</comment>
<dbReference type="GO" id="GO:1990077">
    <property type="term" value="C:primosome complex"/>
    <property type="evidence" value="ECO:0007669"/>
    <property type="project" value="UniProtKB-UniRule"/>
</dbReference>
<reference evidence="5 8" key="1">
    <citation type="submission" date="2016-03" db="EMBL/GenBank/DDBJ databases">
        <authorList>
            <person name="Hansen M.J."/>
            <person name="Bojesen A.M."/>
            <person name="Planet P."/>
        </authorList>
    </citation>
    <scope>NUCLEOTIDE SEQUENCE [LARGE SCALE GENOMIC DNA]</scope>
    <source>
        <strain evidence="5 8">HPA 21</strain>
    </source>
</reference>
<accession>A0AAE6X584</accession>
<dbReference type="InterPro" id="IPR000424">
    <property type="entry name" value="Primosome_PriB/ssb"/>
</dbReference>
<evidence type="ECO:0000313" key="7">
    <source>
        <dbReference type="Proteomes" id="UP000276901"/>
    </source>
</evidence>
<organism evidence="5 8">
    <name type="scientific">Frederiksenia canicola</name>
    <dbReference type="NCBI Taxonomy" id="123824"/>
    <lineage>
        <taxon>Bacteria</taxon>
        <taxon>Pseudomonadati</taxon>
        <taxon>Pseudomonadota</taxon>
        <taxon>Gammaproteobacteria</taxon>
        <taxon>Pasteurellales</taxon>
        <taxon>Pasteurellaceae</taxon>
        <taxon>Frederiksenia</taxon>
    </lineage>
</organism>
<comment type="function">
    <text evidence="4">Involved in the restart of stalled replication forks, which reloads the replicative helicase on sites other than the origin of replication; the PriA-PriB pathway is the major replication restart pathway. During primosome assembly it facilitates complex formation between PriA and DnaT on DNA; stabilizes PriA on DNA. Stimulates the DNA unwinding activity of PriA helicase.</text>
</comment>
<evidence type="ECO:0000256" key="2">
    <source>
        <dbReference type="ARBA" id="ARBA00022705"/>
    </source>
</evidence>
<dbReference type="GO" id="GO:0006269">
    <property type="term" value="P:DNA replication, synthesis of primer"/>
    <property type="evidence" value="ECO:0007669"/>
    <property type="project" value="UniProtKB-KW"/>
</dbReference>
<dbReference type="InterPro" id="IPR023646">
    <property type="entry name" value="Prisomal_replication_PriB"/>
</dbReference>
<sequence>MQTSNSSIDNGLTLTGNVASVVKQSLSPAGIANCSFYLEHRSTRVEANFQRQVWCKIKVVLAGNQFSLITQQIKVGVKVRISGFLHMHKSYNGLDQLVLHTEKIEFID</sequence>
<dbReference type="Proteomes" id="UP000276901">
    <property type="component" value="Unassembled WGS sequence"/>
</dbReference>
<dbReference type="Gene3D" id="2.40.50.140">
    <property type="entry name" value="Nucleic acid-binding proteins"/>
    <property type="match status" value="1"/>
</dbReference>
<evidence type="ECO:0000313" key="6">
    <source>
        <dbReference type="EMBL" id="RPE92221.1"/>
    </source>
</evidence>